<dbReference type="AlphaFoldDB" id="A0A1F6NQS5"/>
<evidence type="ECO:0000313" key="2">
    <source>
        <dbReference type="Proteomes" id="UP000178349"/>
    </source>
</evidence>
<dbReference type="Proteomes" id="UP000178349">
    <property type="component" value="Unassembled WGS sequence"/>
</dbReference>
<protein>
    <submittedName>
        <fullName evidence="1">Uncharacterized protein</fullName>
    </submittedName>
</protein>
<dbReference type="EMBL" id="MFQW01000024">
    <property type="protein sequence ID" value="OGH86316.1"/>
    <property type="molecule type" value="Genomic_DNA"/>
</dbReference>
<gene>
    <name evidence="1" type="ORF">A2493_00990</name>
</gene>
<proteinExistence type="predicted"/>
<reference evidence="1 2" key="1">
    <citation type="journal article" date="2016" name="Nat. Commun.">
        <title>Thousands of microbial genomes shed light on interconnected biogeochemical processes in an aquifer system.</title>
        <authorList>
            <person name="Anantharaman K."/>
            <person name="Brown C.T."/>
            <person name="Hug L.A."/>
            <person name="Sharon I."/>
            <person name="Castelle C.J."/>
            <person name="Probst A.J."/>
            <person name="Thomas B.C."/>
            <person name="Singh A."/>
            <person name="Wilkins M.J."/>
            <person name="Karaoz U."/>
            <person name="Brodie E.L."/>
            <person name="Williams K.H."/>
            <person name="Hubbard S.S."/>
            <person name="Banfield J.F."/>
        </authorList>
    </citation>
    <scope>NUCLEOTIDE SEQUENCE [LARGE SCALE GENOMIC DNA]</scope>
</reference>
<evidence type="ECO:0000313" key="1">
    <source>
        <dbReference type="EMBL" id="OGH86316.1"/>
    </source>
</evidence>
<organism evidence="1 2">
    <name type="scientific">Candidatus Magasanikbacteria bacterium RIFOXYC12_FULL_33_11</name>
    <dbReference type="NCBI Taxonomy" id="1798701"/>
    <lineage>
        <taxon>Bacteria</taxon>
        <taxon>Candidatus Magasanikiibacteriota</taxon>
    </lineage>
</organism>
<comment type="caution">
    <text evidence="1">The sequence shown here is derived from an EMBL/GenBank/DDBJ whole genome shotgun (WGS) entry which is preliminary data.</text>
</comment>
<name>A0A1F6NQS5_9BACT</name>
<accession>A0A1F6NQS5</accession>
<sequence>MDNNITIDNLAKIISEKILNYENFIPKEINFILDKDQKRELMILDLFNMTKAVSRSFEDKNELLKKILDKIHSLSYTKYCENEEDENKFEELLNERYFVYYSIFNSKSDSTLLLLSNNTLLTILGEDNAKKNKDMFLFWLTFLKNMFGQTYLNRCIFLKDMQEKYIIE</sequence>